<keyword evidence="2" id="KW-1185">Reference proteome</keyword>
<accession>A0A517SWZ6</accession>
<proteinExistence type="predicted"/>
<reference evidence="1 2" key="1">
    <citation type="submission" date="2019-02" db="EMBL/GenBank/DDBJ databases">
        <title>Deep-cultivation of Planctomycetes and their phenomic and genomic characterization uncovers novel biology.</title>
        <authorList>
            <person name="Wiegand S."/>
            <person name="Jogler M."/>
            <person name="Boedeker C."/>
            <person name="Pinto D."/>
            <person name="Vollmers J."/>
            <person name="Rivas-Marin E."/>
            <person name="Kohn T."/>
            <person name="Peeters S.H."/>
            <person name="Heuer A."/>
            <person name="Rast P."/>
            <person name="Oberbeckmann S."/>
            <person name="Bunk B."/>
            <person name="Jeske O."/>
            <person name="Meyerdierks A."/>
            <person name="Storesund J.E."/>
            <person name="Kallscheuer N."/>
            <person name="Luecker S."/>
            <person name="Lage O.M."/>
            <person name="Pohl T."/>
            <person name="Merkel B.J."/>
            <person name="Hornburger P."/>
            <person name="Mueller R.-W."/>
            <person name="Bruemmer F."/>
            <person name="Labrenz M."/>
            <person name="Spormann A.M."/>
            <person name="Op den Camp H."/>
            <person name="Overmann J."/>
            <person name="Amann R."/>
            <person name="Jetten M.S.M."/>
            <person name="Mascher T."/>
            <person name="Medema M.H."/>
            <person name="Devos D.P."/>
            <person name="Kaster A.-K."/>
            <person name="Ovreas L."/>
            <person name="Rohde M."/>
            <person name="Galperin M.Y."/>
            <person name="Jogler C."/>
        </authorList>
    </citation>
    <scope>NUCLEOTIDE SEQUENCE [LARGE SCALE GENOMIC DNA]</scope>
    <source>
        <strain evidence="1 2">SV_7m_r</strain>
    </source>
</reference>
<gene>
    <name evidence="1" type="ORF">SV7mr_31740</name>
</gene>
<name>A0A517SWZ6_9BACT</name>
<sequence>MIHCPHLTPDNQCEVSAGMAGCKVRTSPAACNACQNETNPRAINVVTIGMALVNKRRRKGDVGELSAMLANYMPDRDELPATLKIADYRPGPGNELKKMLAWFAKPSETCNCETRVDTMNDWGVEGCLRNVDTITEWLLEEAQLRGMPHGRFTRVIAKSLVNTAIRKFQRKFPDGAPEPDDDDDRYRQ</sequence>
<dbReference type="OrthoDB" id="260772at2"/>
<organism evidence="1 2">
    <name type="scientific">Stieleria bergensis</name>
    <dbReference type="NCBI Taxonomy" id="2528025"/>
    <lineage>
        <taxon>Bacteria</taxon>
        <taxon>Pseudomonadati</taxon>
        <taxon>Planctomycetota</taxon>
        <taxon>Planctomycetia</taxon>
        <taxon>Pirellulales</taxon>
        <taxon>Pirellulaceae</taxon>
        <taxon>Stieleria</taxon>
    </lineage>
</organism>
<dbReference type="Proteomes" id="UP000315003">
    <property type="component" value="Chromosome"/>
</dbReference>
<dbReference type="RefSeq" id="WP_145273658.1">
    <property type="nucleotide sequence ID" value="NZ_CP036272.1"/>
</dbReference>
<evidence type="ECO:0000313" key="1">
    <source>
        <dbReference type="EMBL" id="QDT60650.1"/>
    </source>
</evidence>
<dbReference type="AlphaFoldDB" id="A0A517SWZ6"/>
<protein>
    <submittedName>
        <fullName evidence="1">Uncharacterized protein</fullName>
    </submittedName>
</protein>
<evidence type="ECO:0000313" key="2">
    <source>
        <dbReference type="Proteomes" id="UP000315003"/>
    </source>
</evidence>
<dbReference type="EMBL" id="CP036272">
    <property type="protein sequence ID" value="QDT60650.1"/>
    <property type="molecule type" value="Genomic_DNA"/>
</dbReference>